<reference evidence="1 2" key="1">
    <citation type="submission" date="2014-04" db="EMBL/GenBank/DDBJ databases">
        <title>Comparative genomics and transcriptomics to identify genetic mechanisms underlying the emergence of carbapenem resistant Acinetobacter baumannii (CRAb).</title>
        <authorList>
            <person name="Harris A.D."/>
            <person name="Johnson K.J."/>
            <person name="George J."/>
            <person name="Nadendla S."/>
            <person name="Daugherty S.C."/>
            <person name="Parankush S."/>
            <person name="Sadzewicz L."/>
            <person name="Tallon L."/>
            <person name="Sengamalay N."/>
            <person name="Hazen T.H."/>
            <person name="Rasko D.A."/>
        </authorList>
    </citation>
    <scope>NUCLEOTIDE SEQUENCE [LARGE SCALE GENOMIC DNA]</scope>
    <source>
        <strain evidence="1 2">21072</strain>
    </source>
</reference>
<accession>A0A062I5P7</accession>
<protein>
    <submittedName>
        <fullName evidence="1">Uncharacterized protein</fullName>
    </submittedName>
</protein>
<evidence type="ECO:0000313" key="2">
    <source>
        <dbReference type="Proteomes" id="UP000027327"/>
    </source>
</evidence>
<proteinExistence type="predicted"/>
<organism evidence="1 2">
    <name type="scientific">Acinetobacter baumannii 21072</name>
    <dbReference type="NCBI Taxonomy" id="1310697"/>
    <lineage>
        <taxon>Bacteria</taxon>
        <taxon>Pseudomonadati</taxon>
        <taxon>Pseudomonadota</taxon>
        <taxon>Gammaproteobacteria</taxon>
        <taxon>Moraxellales</taxon>
        <taxon>Moraxellaceae</taxon>
        <taxon>Acinetobacter</taxon>
        <taxon>Acinetobacter calcoaceticus/baumannii complex</taxon>
    </lineage>
</organism>
<evidence type="ECO:0000313" key="1">
    <source>
        <dbReference type="EMBL" id="KCY15110.1"/>
    </source>
</evidence>
<dbReference type="AlphaFoldDB" id="A0A062I5P7"/>
<name>A0A062I5P7_ACIBA</name>
<gene>
    <name evidence="1" type="ORF">J596_3484</name>
</gene>
<dbReference type="RefSeq" id="WP_032037463.1">
    <property type="nucleotide sequence ID" value="NZ_JMOD01000090.1"/>
</dbReference>
<sequence length="145" mass="16872">MNDLYLIQLIDKLTAIYLMQGVQPSELADAIFDDPYTNMSLIKNMNYIEVILSFKEQCDQTHNEHIRKVKYLYNHDRYLIQTSEAIDSKAFKISWDREKTISKIVSDIEKRLKEIGYSPKEMKKILSTLPTPPQLANNSKLSLVS</sequence>
<comment type="caution">
    <text evidence="1">The sequence shown here is derived from an EMBL/GenBank/DDBJ whole genome shotgun (WGS) entry which is preliminary data.</text>
</comment>
<dbReference type="EMBL" id="JMOD01000090">
    <property type="protein sequence ID" value="KCY15110.1"/>
    <property type="molecule type" value="Genomic_DNA"/>
</dbReference>
<dbReference type="Proteomes" id="UP000027327">
    <property type="component" value="Unassembled WGS sequence"/>
</dbReference>